<gene>
    <name evidence="2" type="ORF">METZ01_LOCUS11923</name>
</gene>
<dbReference type="AlphaFoldDB" id="A0A381NXY1"/>
<feature type="transmembrane region" description="Helical" evidence="1">
    <location>
        <begin position="53"/>
        <end position="78"/>
    </location>
</feature>
<sequence>VQAPGGLTLMRVQQSHYRPRSRNGWIAVVAFLGLMGLAQPPIVHSLANRIEPWILGVPFLYAYLLAVYVAMIGVLLWVQRRGL</sequence>
<dbReference type="EMBL" id="UINC01000661">
    <property type="protein sequence ID" value="SUZ59069.1"/>
    <property type="molecule type" value="Genomic_DNA"/>
</dbReference>
<proteinExistence type="predicted"/>
<keyword evidence="1" id="KW-0812">Transmembrane</keyword>
<evidence type="ECO:0000256" key="1">
    <source>
        <dbReference type="SAM" id="Phobius"/>
    </source>
</evidence>
<feature type="non-terminal residue" evidence="2">
    <location>
        <position position="1"/>
    </location>
</feature>
<name>A0A381NXY1_9ZZZZ</name>
<feature type="transmembrane region" description="Helical" evidence="1">
    <location>
        <begin position="25"/>
        <end position="47"/>
    </location>
</feature>
<protein>
    <submittedName>
        <fullName evidence="2">Uncharacterized protein</fullName>
    </submittedName>
</protein>
<evidence type="ECO:0000313" key="2">
    <source>
        <dbReference type="EMBL" id="SUZ59069.1"/>
    </source>
</evidence>
<accession>A0A381NXY1</accession>
<keyword evidence="1" id="KW-0472">Membrane</keyword>
<keyword evidence="1" id="KW-1133">Transmembrane helix</keyword>
<reference evidence="2" key="1">
    <citation type="submission" date="2018-05" db="EMBL/GenBank/DDBJ databases">
        <authorList>
            <person name="Lanie J.A."/>
            <person name="Ng W.-L."/>
            <person name="Kazmierczak K.M."/>
            <person name="Andrzejewski T.M."/>
            <person name="Davidsen T.M."/>
            <person name="Wayne K.J."/>
            <person name="Tettelin H."/>
            <person name="Glass J.I."/>
            <person name="Rusch D."/>
            <person name="Podicherti R."/>
            <person name="Tsui H.-C.T."/>
            <person name="Winkler M.E."/>
        </authorList>
    </citation>
    <scope>NUCLEOTIDE SEQUENCE</scope>
</reference>
<organism evidence="2">
    <name type="scientific">marine metagenome</name>
    <dbReference type="NCBI Taxonomy" id="408172"/>
    <lineage>
        <taxon>unclassified sequences</taxon>
        <taxon>metagenomes</taxon>
        <taxon>ecological metagenomes</taxon>
    </lineage>
</organism>